<feature type="compositionally biased region" description="Polar residues" evidence="2">
    <location>
        <begin position="384"/>
        <end position="399"/>
    </location>
</feature>
<evidence type="ECO:0000313" key="4">
    <source>
        <dbReference type="EMBL" id="KAF1925542.1"/>
    </source>
</evidence>
<feature type="compositionally biased region" description="Acidic residues" evidence="2">
    <location>
        <begin position="410"/>
        <end position="421"/>
    </location>
</feature>
<keyword evidence="1" id="KW-0479">Metal-binding</keyword>
<dbReference type="PROSITE" id="PS50157">
    <property type="entry name" value="ZINC_FINGER_C2H2_2"/>
    <property type="match status" value="1"/>
</dbReference>
<feature type="region of interest" description="Disordered" evidence="2">
    <location>
        <begin position="1"/>
        <end position="55"/>
    </location>
</feature>
<dbReference type="RefSeq" id="XP_033445794.1">
    <property type="nucleotide sequence ID" value="XM_033596634.1"/>
</dbReference>
<reference evidence="4" key="1">
    <citation type="journal article" date="2020" name="Stud. Mycol.">
        <title>101 Dothideomycetes genomes: a test case for predicting lifestyles and emergence of pathogens.</title>
        <authorList>
            <person name="Haridas S."/>
            <person name="Albert R."/>
            <person name="Binder M."/>
            <person name="Bloem J."/>
            <person name="Labutti K."/>
            <person name="Salamov A."/>
            <person name="Andreopoulos B."/>
            <person name="Baker S."/>
            <person name="Barry K."/>
            <person name="Bills G."/>
            <person name="Bluhm B."/>
            <person name="Cannon C."/>
            <person name="Castanera R."/>
            <person name="Culley D."/>
            <person name="Daum C."/>
            <person name="Ezra D."/>
            <person name="Gonzalez J."/>
            <person name="Henrissat B."/>
            <person name="Kuo A."/>
            <person name="Liang C."/>
            <person name="Lipzen A."/>
            <person name="Lutzoni F."/>
            <person name="Magnuson J."/>
            <person name="Mondo S."/>
            <person name="Nolan M."/>
            <person name="Ohm R."/>
            <person name="Pangilinan J."/>
            <person name="Park H.-J."/>
            <person name="Ramirez L."/>
            <person name="Alfaro M."/>
            <person name="Sun H."/>
            <person name="Tritt A."/>
            <person name="Yoshinaga Y."/>
            <person name="Zwiers L.-H."/>
            <person name="Turgeon B."/>
            <person name="Goodwin S."/>
            <person name="Spatafora J."/>
            <person name="Crous P."/>
            <person name="Grigoriev I."/>
        </authorList>
    </citation>
    <scope>NUCLEOTIDE SEQUENCE</scope>
    <source>
        <strain evidence="4">CBS 183.55</strain>
    </source>
</reference>
<dbReference type="GeneID" id="54354301"/>
<dbReference type="PROSITE" id="PS00028">
    <property type="entry name" value="ZINC_FINGER_C2H2_1"/>
    <property type="match status" value="1"/>
</dbReference>
<gene>
    <name evidence="4" type="ORF">M421DRAFT_69721</name>
</gene>
<feature type="region of interest" description="Disordered" evidence="2">
    <location>
        <begin position="105"/>
        <end position="171"/>
    </location>
</feature>
<dbReference type="AlphaFoldDB" id="A0A6A5RCW4"/>
<keyword evidence="1" id="KW-0863">Zinc-finger</keyword>
<feature type="region of interest" description="Disordered" evidence="2">
    <location>
        <begin position="384"/>
        <end position="446"/>
    </location>
</feature>
<keyword evidence="1" id="KW-0862">Zinc</keyword>
<proteinExistence type="predicted"/>
<feature type="compositionally biased region" description="Basic and acidic residues" evidence="2">
    <location>
        <begin position="157"/>
        <end position="171"/>
    </location>
</feature>
<feature type="compositionally biased region" description="Low complexity" evidence="2">
    <location>
        <begin position="231"/>
        <end position="248"/>
    </location>
</feature>
<dbReference type="InterPro" id="IPR013087">
    <property type="entry name" value="Znf_C2H2_type"/>
</dbReference>
<feature type="compositionally biased region" description="Low complexity" evidence="2">
    <location>
        <begin position="314"/>
        <end position="329"/>
    </location>
</feature>
<feature type="region of interest" description="Disordered" evidence="2">
    <location>
        <begin position="305"/>
        <end position="336"/>
    </location>
</feature>
<sequence length="446" mass="47701">QEPINVRPASQQRHSSNHMAGSLPKARPHAHSLSVGSINPAHRVTRRKSMSTTAGSNVAAMAAVAKGIAGAPLAEQPHHNPARRPSKPATQFRGPSLVHAQSMAASMPHGGSPFGSYSAAKSEAVQDGPPLASLPESEQGSSKSRVRRASEGASRLAKGEGKRASGSDLRCEKCGKGYKHSSCLTKHLWEHTPEWQYTSKLLISKHQQVQLLEAASVLVAMNKTSDDSDDSASPPASGSSDLRDGLSSTETTPPPQTDDHAVGSYSSHSHFGRRSIKRYSANSSAYSQSYQSAVFSDNGNGHYRHWSNVSDRPTTSGTSGTSGTSVAGSYPDDGNTDQDMAAAVGLLSCSYGTPKSGAMNLPADVPPVPPLPAKFMDFNNARTLSGNTTVTPQQSSMRNSYRYHESKDIDMDDDHFADEEDYRQSNSRSRGRADEDDDAFFGRMEE</sequence>
<keyword evidence="5" id="KW-1185">Reference proteome</keyword>
<feature type="region of interest" description="Disordered" evidence="2">
    <location>
        <begin position="69"/>
        <end position="93"/>
    </location>
</feature>
<organism evidence="4 5">
    <name type="scientific">Didymella exigua CBS 183.55</name>
    <dbReference type="NCBI Taxonomy" id="1150837"/>
    <lineage>
        <taxon>Eukaryota</taxon>
        <taxon>Fungi</taxon>
        <taxon>Dikarya</taxon>
        <taxon>Ascomycota</taxon>
        <taxon>Pezizomycotina</taxon>
        <taxon>Dothideomycetes</taxon>
        <taxon>Pleosporomycetidae</taxon>
        <taxon>Pleosporales</taxon>
        <taxon>Pleosporineae</taxon>
        <taxon>Didymellaceae</taxon>
        <taxon>Didymella</taxon>
    </lineage>
</organism>
<feature type="domain" description="C2H2-type" evidence="3">
    <location>
        <begin position="169"/>
        <end position="196"/>
    </location>
</feature>
<protein>
    <recommendedName>
        <fullName evidence="3">C2H2-type domain-containing protein</fullName>
    </recommendedName>
</protein>
<accession>A0A6A5RCW4</accession>
<evidence type="ECO:0000313" key="5">
    <source>
        <dbReference type="Proteomes" id="UP000800082"/>
    </source>
</evidence>
<dbReference type="Proteomes" id="UP000800082">
    <property type="component" value="Unassembled WGS sequence"/>
</dbReference>
<dbReference type="GO" id="GO:0008270">
    <property type="term" value="F:zinc ion binding"/>
    <property type="evidence" value="ECO:0007669"/>
    <property type="project" value="UniProtKB-KW"/>
</dbReference>
<dbReference type="OrthoDB" id="2152896at2759"/>
<evidence type="ECO:0000256" key="1">
    <source>
        <dbReference type="PROSITE-ProRule" id="PRU00042"/>
    </source>
</evidence>
<feature type="non-terminal residue" evidence="4">
    <location>
        <position position="1"/>
    </location>
</feature>
<feature type="compositionally biased region" description="Polar residues" evidence="2">
    <location>
        <begin position="8"/>
        <end position="19"/>
    </location>
</feature>
<name>A0A6A5RCW4_9PLEO</name>
<feature type="region of interest" description="Disordered" evidence="2">
    <location>
        <begin position="223"/>
        <end position="269"/>
    </location>
</feature>
<dbReference type="EMBL" id="ML978983">
    <property type="protein sequence ID" value="KAF1925542.1"/>
    <property type="molecule type" value="Genomic_DNA"/>
</dbReference>
<evidence type="ECO:0000259" key="3">
    <source>
        <dbReference type="PROSITE" id="PS50157"/>
    </source>
</evidence>
<evidence type="ECO:0000256" key="2">
    <source>
        <dbReference type="SAM" id="MobiDB-lite"/>
    </source>
</evidence>